<evidence type="ECO:0000313" key="1">
    <source>
        <dbReference type="EMBL" id="KNC73319.1"/>
    </source>
</evidence>
<sequence length="151" mass="16956">MLTNTFLYAAIYSTGVHSEQTVIYRLRLYELEHITPSSQVSHATVLYHSKPEPIGIDFVFGNITFVRKSGRAYRAGIRPNHTILFVDELSCMGGFNGSSPCRDQDIVNFIHRSSGDIEITIIPTAVLSELLRDIDYVPPIPNTQLQSDDEL</sequence>
<gene>
    <name evidence="1" type="ORF">SARC_14122</name>
</gene>
<organism evidence="1 2">
    <name type="scientific">Sphaeroforma arctica JP610</name>
    <dbReference type="NCBI Taxonomy" id="667725"/>
    <lineage>
        <taxon>Eukaryota</taxon>
        <taxon>Ichthyosporea</taxon>
        <taxon>Ichthyophonida</taxon>
        <taxon>Sphaeroforma</taxon>
    </lineage>
</organism>
<evidence type="ECO:0000313" key="2">
    <source>
        <dbReference type="Proteomes" id="UP000054560"/>
    </source>
</evidence>
<dbReference type="RefSeq" id="XP_014147221.1">
    <property type="nucleotide sequence ID" value="XM_014291746.1"/>
</dbReference>
<dbReference type="Proteomes" id="UP000054560">
    <property type="component" value="Unassembled WGS sequence"/>
</dbReference>
<accession>A0A0L0F9B7</accession>
<proteinExistence type="predicted"/>
<keyword evidence="2" id="KW-1185">Reference proteome</keyword>
<dbReference type="EMBL" id="KQ245779">
    <property type="protein sequence ID" value="KNC73319.1"/>
    <property type="molecule type" value="Genomic_DNA"/>
</dbReference>
<dbReference type="InterPro" id="IPR036034">
    <property type="entry name" value="PDZ_sf"/>
</dbReference>
<dbReference type="GeneID" id="25914626"/>
<dbReference type="AlphaFoldDB" id="A0A0L0F9B7"/>
<protein>
    <submittedName>
        <fullName evidence="1">Uncharacterized protein</fullName>
    </submittedName>
</protein>
<dbReference type="SUPFAM" id="SSF50156">
    <property type="entry name" value="PDZ domain-like"/>
    <property type="match status" value="1"/>
</dbReference>
<name>A0A0L0F9B7_9EUKA</name>
<reference evidence="1 2" key="1">
    <citation type="submission" date="2011-02" db="EMBL/GenBank/DDBJ databases">
        <title>The Genome Sequence of Sphaeroforma arctica JP610.</title>
        <authorList>
            <consortium name="The Broad Institute Genome Sequencing Platform"/>
            <person name="Russ C."/>
            <person name="Cuomo C."/>
            <person name="Young S.K."/>
            <person name="Zeng Q."/>
            <person name="Gargeya S."/>
            <person name="Alvarado L."/>
            <person name="Berlin A."/>
            <person name="Chapman S.B."/>
            <person name="Chen Z."/>
            <person name="Freedman E."/>
            <person name="Gellesch M."/>
            <person name="Goldberg J."/>
            <person name="Griggs A."/>
            <person name="Gujja S."/>
            <person name="Heilman E."/>
            <person name="Heiman D."/>
            <person name="Howarth C."/>
            <person name="Mehta T."/>
            <person name="Neiman D."/>
            <person name="Pearson M."/>
            <person name="Roberts A."/>
            <person name="Saif S."/>
            <person name="Shea T."/>
            <person name="Shenoy N."/>
            <person name="Sisk P."/>
            <person name="Stolte C."/>
            <person name="Sykes S."/>
            <person name="White J."/>
            <person name="Yandava C."/>
            <person name="Burger G."/>
            <person name="Gray M.W."/>
            <person name="Holland P.W.H."/>
            <person name="King N."/>
            <person name="Lang F.B.F."/>
            <person name="Roger A.J."/>
            <person name="Ruiz-Trillo I."/>
            <person name="Haas B."/>
            <person name="Nusbaum C."/>
            <person name="Birren B."/>
        </authorList>
    </citation>
    <scope>NUCLEOTIDE SEQUENCE [LARGE SCALE GENOMIC DNA]</scope>
    <source>
        <strain evidence="1 2">JP610</strain>
    </source>
</reference>
<dbReference type="Gene3D" id="2.30.42.10">
    <property type="match status" value="1"/>
</dbReference>